<dbReference type="Proteomes" id="UP000824165">
    <property type="component" value="Unassembled WGS sequence"/>
</dbReference>
<reference evidence="2" key="2">
    <citation type="journal article" date="2021" name="PeerJ">
        <title>Extensive microbial diversity within the chicken gut microbiome revealed by metagenomics and culture.</title>
        <authorList>
            <person name="Gilroy R."/>
            <person name="Ravi A."/>
            <person name="Getino M."/>
            <person name="Pursley I."/>
            <person name="Horton D.L."/>
            <person name="Alikhan N.F."/>
            <person name="Baker D."/>
            <person name="Gharbi K."/>
            <person name="Hall N."/>
            <person name="Watson M."/>
            <person name="Adriaenssens E.M."/>
            <person name="Foster-Nyarko E."/>
            <person name="Jarju S."/>
            <person name="Secka A."/>
            <person name="Antonio M."/>
            <person name="Oren A."/>
            <person name="Chaudhuri R.R."/>
            <person name="La Ragione R."/>
            <person name="Hildebrand F."/>
            <person name="Pallen M.J."/>
        </authorList>
    </citation>
    <scope>NUCLEOTIDE SEQUENCE</scope>
    <source>
        <strain evidence="2">CHK181-108</strain>
    </source>
</reference>
<feature type="transmembrane region" description="Helical" evidence="1">
    <location>
        <begin position="108"/>
        <end position="127"/>
    </location>
</feature>
<evidence type="ECO:0000313" key="2">
    <source>
        <dbReference type="EMBL" id="HIT84808.1"/>
    </source>
</evidence>
<sequence length="135" mass="14430">MKGKNYLKVTGIIMTIIGIAGVIIYGLLDLILGSAVIFDKQTEGTAVMLIGVLYLAWSVLYLVSGIYGVKNCENAEKAKTCHILGTLSMIVIVFVTMLQSVGMDASGIAKQAVSTFITALIPSFYIYGAMLNAKQ</sequence>
<proteinExistence type="predicted"/>
<protein>
    <submittedName>
        <fullName evidence="2">Uncharacterized protein</fullName>
    </submittedName>
</protein>
<comment type="caution">
    <text evidence="2">The sequence shown here is derived from an EMBL/GenBank/DDBJ whole genome shotgun (WGS) entry which is preliminary data.</text>
</comment>
<evidence type="ECO:0000313" key="3">
    <source>
        <dbReference type="Proteomes" id="UP000824165"/>
    </source>
</evidence>
<gene>
    <name evidence="2" type="ORF">IAA60_02755</name>
</gene>
<reference evidence="2" key="1">
    <citation type="submission" date="2020-10" db="EMBL/GenBank/DDBJ databases">
        <authorList>
            <person name="Gilroy R."/>
        </authorList>
    </citation>
    <scope>NUCLEOTIDE SEQUENCE</scope>
    <source>
        <strain evidence="2">CHK181-108</strain>
    </source>
</reference>
<keyword evidence="1" id="KW-0472">Membrane</keyword>
<keyword evidence="1" id="KW-1133">Transmembrane helix</keyword>
<dbReference type="AlphaFoldDB" id="A0A9D1H232"/>
<feature type="transmembrane region" description="Helical" evidence="1">
    <location>
        <begin position="81"/>
        <end position="102"/>
    </location>
</feature>
<keyword evidence="1" id="KW-0812">Transmembrane</keyword>
<feature type="transmembrane region" description="Helical" evidence="1">
    <location>
        <begin position="44"/>
        <end position="69"/>
    </location>
</feature>
<evidence type="ECO:0000256" key="1">
    <source>
        <dbReference type="SAM" id="Phobius"/>
    </source>
</evidence>
<dbReference type="EMBL" id="DVLU01000025">
    <property type="protein sequence ID" value="HIT84808.1"/>
    <property type="molecule type" value="Genomic_DNA"/>
</dbReference>
<name>A0A9D1H232_9FIRM</name>
<accession>A0A9D1H232</accession>
<organism evidence="2 3">
    <name type="scientific">Candidatus Ornithomonoglobus intestinigallinarum</name>
    <dbReference type="NCBI Taxonomy" id="2840894"/>
    <lineage>
        <taxon>Bacteria</taxon>
        <taxon>Bacillati</taxon>
        <taxon>Bacillota</taxon>
        <taxon>Clostridia</taxon>
        <taxon>Candidatus Ornithomonoglobus</taxon>
    </lineage>
</organism>
<feature type="transmembrane region" description="Helical" evidence="1">
    <location>
        <begin position="12"/>
        <end position="38"/>
    </location>
</feature>